<evidence type="ECO:0000256" key="3">
    <source>
        <dbReference type="ARBA" id="ARBA00022475"/>
    </source>
</evidence>
<keyword evidence="6" id="KW-0472">Membrane</keyword>
<evidence type="ECO:0000256" key="4">
    <source>
        <dbReference type="ARBA" id="ARBA00022679"/>
    </source>
</evidence>
<keyword evidence="3" id="KW-1003">Cell membrane</keyword>
<keyword evidence="5" id="KW-0777">Teichoic acid biosynthesis</keyword>
<evidence type="ECO:0000313" key="8">
    <source>
        <dbReference type="Proteomes" id="UP000782705"/>
    </source>
</evidence>
<proteinExistence type="inferred from homology"/>
<evidence type="ECO:0000313" key="7">
    <source>
        <dbReference type="EMBL" id="KAF1305057.1"/>
    </source>
</evidence>
<dbReference type="RefSeq" id="WP_161901489.1">
    <property type="nucleotide sequence ID" value="NZ_MAEL01000025.1"/>
</dbReference>
<evidence type="ECO:0000256" key="1">
    <source>
        <dbReference type="ARBA" id="ARBA00004202"/>
    </source>
</evidence>
<comment type="caution">
    <text evidence="7">The sequence shown here is derived from an EMBL/GenBank/DDBJ whole genome shotgun (WGS) entry which is preliminary data.</text>
</comment>
<dbReference type="PANTHER" id="PTHR37316">
    <property type="entry name" value="TEICHOIC ACID GLYCEROL-PHOSPHATE PRIMASE"/>
    <property type="match status" value="1"/>
</dbReference>
<protein>
    <submittedName>
        <fullName evidence="7">CDP-glycerol--UDP-pyrophosphoryl-N-acetylglucosaminyl-N-acetylmannosamine glycerophosphotransferase</fullName>
    </submittedName>
</protein>
<dbReference type="InterPro" id="IPR007554">
    <property type="entry name" value="Glycerophosphate_synth"/>
</dbReference>
<reference evidence="7 8" key="1">
    <citation type="submission" date="2016-06" db="EMBL/GenBank/DDBJ databases">
        <title>Four novel species of enterococci isolated from chicken manure.</title>
        <authorList>
            <person name="Van Tyne D."/>
        </authorList>
    </citation>
    <scope>NUCLEOTIDE SEQUENCE [LARGE SCALE GENOMIC DNA]</scope>
    <source>
        <strain evidence="7 8">CU12B</strain>
    </source>
</reference>
<dbReference type="InterPro" id="IPR051612">
    <property type="entry name" value="Teichoic_Acid_Biosynth"/>
</dbReference>
<evidence type="ECO:0000256" key="6">
    <source>
        <dbReference type="ARBA" id="ARBA00023136"/>
    </source>
</evidence>
<dbReference type="Proteomes" id="UP000782705">
    <property type="component" value="Unassembled WGS sequence"/>
</dbReference>
<dbReference type="Pfam" id="PF04464">
    <property type="entry name" value="Glyphos_transf"/>
    <property type="match status" value="1"/>
</dbReference>
<gene>
    <name evidence="7" type="ORF">BAU17_13935</name>
</gene>
<name>A0ABQ6Z193_9ENTE</name>
<sequence>MKKIINCFKSVYLFLVKLRGKYVKKRHEKVIFLLSFPTTSKYMLEALMNKSSKEFIICYTKNSKSLALEYKQKGYQVHDIYTMSSLLGTVVPLVKGAKFILCDNYYAFLGGINFFDDTKIVQLWHAAGAIKSFGLEAKYAQQASDLDRKRYKETYNKYTHYMVSSNEMKNVFERSYETLIEFLPFGYIPSDKYFDQDWIEKVKKEFVQKFGQKKTLLYVPTYREKNNENPIDFSSITKQIGHNWQILVKAHPHDSKFQNKIQKNSEIITDFKGMTLQEILPSVDCLITDYSSVPFEYSLANPNGKMIFFCYDLEMYRNTVGIQPGFLEWIPGPLVINTHQLIEAIEDEGFKFTEFNQLWNQFNEGNATEKLMEWVENYND</sequence>
<comment type="subcellular location">
    <subcellularLocation>
        <location evidence="1">Cell membrane</location>
        <topology evidence="1">Peripheral membrane protein</topology>
    </subcellularLocation>
</comment>
<dbReference type="Gene3D" id="3.40.50.12580">
    <property type="match status" value="1"/>
</dbReference>
<evidence type="ECO:0000256" key="5">
    <source>
        <dbReference type="ARBA" id="ARBA00022944"/>
    </source>
</evidence>
<evidence type="ECO:0000256" key="2">
    <source>
        <dbReference type="ARBA" id="ARBA00010488"/>
    </source>
</evidence>
<dbReference type="InterPro" id="IPR043149">
    <property type="entry name" value="TagF_N"/>
</dbReference>
<organism evidence="7 8">
    <name type="scientific">Candidatus Enterococcus willemsii</name>
    <dbReference type="NCBI Taxonomy" id="1857215"/>
    <lineage>
        <taxon>Bacteria</taxon>
        <taxon>Bacillati</taxon>
        <taxon>Bacillota</taxon>
        <taxon>Bacilli</taxon>
        <taxon>Lactobacillales</taxon>
        <taxon>Enterococcaceae</taxon>
        <taxon>Enterococcus</taxon>
    </lineage>
</organism>
<dbReference type="Gene3D" id="3.40.50.11820">
    <property type="match status" value="1"/>
</dbReference>
<dbReference type="EMBL" id="MAEL01000025">
    <property type="protein sequence ID" value="KAF1305057.1"/>
    <property type="molecule type" value="Genomic_DNA"/>
</dbReference>
<dbReference type="PANTHER" id="PTHR37316:SF1">
    <property type="entry name" value="TEICHOIC ACID GLYCEROL-PHOSPHATE PRIMASE"/>
    <property type="match status" value="1"/>
</dbReference>
<dbReference type="SUPFAM" id="SSF53756">
    <property type="entry name" value="UDP-Glycosyltransferase/glycogen phosphorylase"/>
    <property type="match status" value="1"/>
</dbReference>
<comment type="similarity">
    <text evidence="2">Belongs to the CDP-glycerol glycerophosphotransferase family.</text>
</comment>
<keyword evidence="8" id="KW-1185">Reference proteome</keyword>
<keyword evidence="4" id="KW-0808">Transferase</keyword>
<dbReference type="InterPro" id="IPR043148">
    <property type="entry name" value="TagF_C"/>
</dbReference>
<accession>A0ABQ6Z193</accession>